<proteinExistence type="predicted"/>
<name>A0A1W1WHB7_SULTA</name>
<accession>A0A1W1WHB7</accession>
<dbReference type="EMBL" id="FWWY01000001">
    <property type="protein sequence ID" value="SMC05667.1"/>
    <property type="molecule type" value="Genomic_DNA"/>
</dbReference>
<evidence type="ECO:0000313" key="1">
    <source>
        <dbReference type="EMBL" id="SMC05667.1"/>
    </source>
</evidence>
<evidence type="ECO:0000313" key="2">
    <source>
        <dbReference type="Proteomes" id="UP000192660"/>
    </source>
</evidence>
<protein>
    <submittedName>
        <fullName evidence="1">Uncharacterized protein</fullName>
    </submittedName>
</protein>
<dbReference type="AlphaFoldDB" id="A0A1W1WHB7"/>
<dbReference type="Proteomes" id="UP000192660">
    <property type="component" value="Unassembled WGS sequence"/>
</dbReference>
<reference evidence="2" key="1">
    <citation type="submission" date="2017-04" db="EMBL/GenBank/DDBJ databases">
        <authorList>
            <person name="Varghese N."/>
            <person name="Submissions S."/>
        </authorList>
    </citation>
    <scope>NUCLEOTIDE SEQUENCE [LARGE SCALE GENOMIC DNA]</scope>
    <source>
        <strain evidence="2">DSM 9293</strain>
    </source>
</reference>
<gene>
    <name evidence="1" type="ORF">SAMN00768000_2378</name>
</gene>
<keyword evidence="2" id="KW-1185">Reference proteome</keyword>
<dbReference type="RefSeq" id="WP_028962138.1">
    <property type="nucleotide sequence ID" value="NZ_FWWY01000001.1"/>
</dbReference>
<organism evidence="1 2">
    <name type="scientific">Sulfobacillus thermosulfidooxidans (strain DSM 9293 / VKM B-1269 / AT-1)</name>
    <dbReference type="NCBI Taxonomy" id="929705"/>
    <lineage>
        <taxon>Bacteria</taxon>
        <taxon>Bacillati</taxon>
        <taxon>Bacillota</taxon>
        <taxon>Clostridia</taxon>
        <taxon>Eubacteriales</taxon>
        <taxon>Clostridiales Family XVII. Incertae Sedis</taxon>
        <taxon>Sulfobacillus</taxon>
    </lineage>
</organism>
<sequence>MADETARQLDYELARLIARRIAFDEVSFPSRDVIKAWTEELEIPHHILFAVFATLERSQNKIPPPEKRPVTTIHNVENQENPIDVWPLMWSASWSEATCLLTVSFQYATHSLVEAVIYSLKPSSFIKLGAELKISGGDQTYQVVPFLGNHRRNDIYHWMVSPALPANWFELTWTLSPAEPVEFFPEPPRNRSIIAIDVPKRFHPRDLA</sequence>